<dbReference type="OrthoDB" id="1668230at2759"/>
<reference evidence="12" key="1">
    <citation type="journal article" date="2020" name="Stud. Mycol.">
        <title>101 Dothideomycetes genomes: a test case for predicting lifestyles and emergence of pathogens.</title>
        <authorList>
            <person name="Haridas S."/>
            <person name="Albert R."/>
            <person name="Binder M."/>
            <person name="Bloem J."/>
            <person name="Labutti K."/>
            <person name="Salamov A."/>
            <person name="Andreopoulos B."/>
            <person name="Baker S."/>
            <person name="Barry K."/>
            <person name="Bills G."/>
            <person name="Bluhm B."/>
            <person name="Cannon C."/>
            <person name="Castanera R."/>
            <person name="Culley D."/>
            <person name="Daum C."/>
            <person name="Ezra D."/>
            <person name="Gonzalez J."/>
            <person name="Henrissat B."/>
            <person name="Kuo A."/>
            <person name="Liang C."/>
            <person name="Lipzen A."/>
            <person name="Lutzoni F."/>
            <person name="Magnuson J."/>
            <person name="Mondo S."/>
            <person name="Nolan M."/>
            <person name="Ohm R."/>
            <person name="Pangilinan J."/>
            <person name="Park H.-J."/>
            <person name="Ramirez L."/>
            <person name="Alfaro M."/>
            <person name="Sun H."/>
            <person name="Tritt A."/>
            <person name="Yoshinaga Y."/>
            <person name="Zwiers L.-H."/>
            <person name="Turgeon B."/>
            <person name="Goodwin S."/>
            <person name="Spatafora J."/>
            <person name="Crous P."/>
            <person name="Grigoriev I."/>
        </authorList>
    </citation>
    <scope>NUCLEOTIDE SEQUENCE</scope>
    <source>
        <strain evidence="12">CBS 116435</strain>
    </source>
</reference>
<evidence type="ECO:0000256" key="4">
    <source>
        <dbReference type="ARBA" id="ARBA00022840"/>
    </source>
</evidence>
<feature type="compositionally biased region" description="Polar residues" evidence="10">
    <location>
        <begin position="20"/>
        <end position="35"/>
    </location>
</feature>
<evidence type="ECO:0000256" key="7">
    <source>
        <dbReference type="ARBA" id="ARBA00049014"/>
    </source>
</evidence>
<evidence type="ECO:0000313" key="13">
    <source>
        <dbReference type="Proteomes" id="UP000799441"/>
    </source>
</evidence>
<comment type="catalytic activity">
    <reaction evidence="7">
        <text>L-seryl-[protein] + ATP = O-phospho-L-seryl-[protein] + ADP + H(+)</text>
        <dbReference type="Rhea" id="RHEA:17989"/>
        <dbReference type="Rhea" id="RHEA-COMP:9863"/>
        <dbReference type="Rhea" id="RHEA-COMP:11604"/>
        <dbReference type="ChEBI" id="CHEBI:15378"/>
        <dbReference type="ChEBI" id="CHEBI:29999"/>
        <dbReference type="ChEBI" id="CHEBI:30616"/>
        <dbReference type="ChEBI" id="CHEBI:83421"/>
        <dbReference type="ChEBI" id="CHEBI:456216"/>
        <dbReference type="EC" id="2.7.12.2"/>
    </reaction>
</comment>
<comment type="caution">
    <text evidence="12">The sequence shown here is derived from an EMBL/GenBank/DDBJ whole genome shotgun (WGS) entry which is preliminary data.</text>
</comment>
<feature type="compositionally biased region" description="Low complexity" evidence="10">
    <location>
        <begin position="125"/>
        <end position="140"/>
    </location>
</feature>
<dbReference type="Gene3D" id="1.10.510.10">
    <property type="entry name" value="Transferase(Phosphotransferase) domain 1"/>
    <property type="match status" value="1"/>
</dbReference>
<dbReference type="EC" id="2.7.12.2" evidence="6"/>
<dbReference type="SUPFAM" id="SSF56112">
    <property type="entry name" value="Protein kinase-like (PK-like)"/>
    <property type="match status" value="1"/>
</dbReference>
<dbReference type="Proteomes" id="UP000799441">
    <property type="component" value="Unassembled WGS sequence"/>
</dbReference>
<keyword evidence="1" id="KW-0808">Transferase</keyword>
<evidence type="ECO:0000256" key="9">
    <source>
        <dbReference type="ARBA" id="ARBA00051693"/>
    </source>
</evidence>
<keyword evidence="3 12" id="KW-0418">Kinase</keyword>
<dbReference type="SMART" id="SM00220">
    <property type="entry name" value="S_TKc"/>
    <property type="match status" value="1"/>
</dbReference>
<keyword evidence="13" id="KW-1185">Reference proteome</keyword>
<dbReference type="InterPro" id="IPR011009">
    <property type="entry name" value="Kinase-like_dom_sf"/>
</dbReference>
<comment type="catalytic activity">
    <reaction evidence="8">
        <text>L-threonyl-[protein] + ATP = O-phospho-L-threonyl-[protein] + ADP + H(+)</text>
        <dbReference type="Rhea" id="RHEA:46608"/>
        <dbReference type="Rhea" id="RHEA-COMP:11060"/>
        <dbReference type="Rhea" id="RHEA-COMP:11605"/>
        <dbReference type="ChEBI" id="CHEBI:15378"/>
        <dbReference type="ChEBI" id="CHEBI:30013"/>
        <dbReference type="ChEBI" id="CHEBI:30616"/>
        <dbReference type="ChEBI" id="CHEBI:61977"/>
        <dbReference type="ChEBI" id="CHEBI:456216"/>
        <dbReference type="EC" id="2.7.12.2"/>
    </reaction>
</comment>
<name>A0A9P4UUZ2_9PEZI</name>
<protein>
    <recommendedName>
        <fullName evidence="6">mitogen-activated protein kinase kinase</fullName>
        <ecNumber evidence="6">2.7.12.2</ecNumber>
    </recommendedName>
</protein>
<evidence type="ECO:0000259" key="11">
    <source>
        <dbReference type="PROSITE" id="PS50011"/>
    </source>
</evidence>
<dbReference type="PROSITE" id="PS00108">
    <property type="entry name" value="PROTEIN_KINASE_ST"/>
    <property type="match status" value="1"/>
</dbReference>
<dbReference type="Pfam" id="PF00069">
    <property type="entry name" value="Pkinase"/>
    <property type="match status" value="1"/>
</dbReference>
<gene>
    <name evidence="12" type="ORF">K431DRAFT_280265</name>
</gene>
<evidence type="ECO:0000313" key="12">
    <source>
        <dbReference type="EMBL" id="KAF2726238.1"/>
    </source>
</evidence>
<dbReference type="GO" id="GO:0004708">
    <property type="term" value="F:MAP kinase kinase activity"/>
    <property type="evidence" value="ECO:0007669"/>
    <property type="project" value="UniProtKB-EC"/>
</dbReference>
<proteinExistence type="inferred from homology"/>
<comment type="similarity">
    <text evidence="5">Belongs to the protein kinase superfamily. STE Ser/Thr protein kinase family. MAP kinase kinase subfamily.</text>
</comment>
<evidence type="ECO:0000256" key="1">
    <source>
        <dbReference type="ARBA" id="ARBA00022679"/>
    </source>
</evidence>
<dbReference type="InterPro" id="IPR008271">
    <property type="entry name" value="Ser/Thr_kinase_AS"/>
</dbReference>
<evidence type="ECO:0000256" key="8">
    <source>
        <dbReference type="ARBA" id="ARBA00049299"/>
    </source>
</evidence>
<feature type="region of interest" description="Disordered" evidence="10">
    <location>
        <begin position="1"/>
        <end position="67"/>
    </location>
</feature>
<evidence type="ECO:0000256" key="10">
    <source>
        <dbReference type="SAM" id="MobiDB-lite"/>
    </source>
</evidence>
<evidence type="ECO:0000256" key="6">
    <source>
        <dbReference type="ARBA" id="ARBA00038999"/>
    </source>
</evidence>
<dbReference type="InterPro" id="IPR000719">
    <property type="entry name" value="Prot_kinase_dom"/>
</dbReference>
<feature type="domain" description="Protein kinase" evidence="11">
    <location>
        <begin position="86"/>
        <end position="411"/>
    </location>
</feature>
<dbReference type="GO" id="GO:0005524">
    <property type="term" value="F:ATP binding"/>
    <property type="evidence" value="ECO:0007669"/>
    <property type="project" value="UniProtKB-KW"/>
</dbReference>
<dbReference type="EMBL" id="MU003765">
    <property type="protein sequence ID" value="KAF2726238.1"/>
    <property type="molecule type" value="Genomic_DNA"/>
</dbReference>
<evidence type="ECO:0000256" key="2">
    <source>
        <dbReference type="ARBA" id="ARBA00022741"/>
    </source>
</evidence>
<organism evidence="12 13">
    <name type="scientific">Polychaeton citri CBS 116435</name>
    <dbReference type="NCBI Taxonomy" id="1314669"/>
    <lineage>
        <taxon>Eukaryota</taxon>
        <taxon>Fungi</taxon>
        <taxon>Dikarya</taxon>
        <taxon>Ascomycota</taxon>
        <taxon>Pezizomycotina</taxon>
        <taxon>Dothideomycetes</taxon>
        <taxon>Dothideomycetidae</taxon>
        <taxon>Capnodiales</taxon>
        <taxon>Capnodiaceae</taxon>
        <taxon>Polychaeton</taxon>
    </lineage>
</organism>
<dbReference type="PANTHER" id="PTHR48013">
    <property type="entry name" value="DUAL SPECIFICITY MITOGEN-ACTIVATED PROTEIN KINASE KINASE 5-RELATED"/>
    <property type="match status" value="1"/>
</dbReference>
<dbReference type="PROSITE" id="PS50011">
    <property type="entry name" value="PROTEIN_KINASE_DOM"/>
    <property type="match status" value="1"/>
</dbReference>
<dbReference type="PANTHER" id="PTHR48013:SF9">
    <property type="entry name" value="DUAL SPECIFICITY MITOGEN-ACTIVATED PROTEIN KINASE KINASE 5"/>
    <property type="match status" value="1"/>
</dbReference>
<keyword evidence="2" id="KW-0547">Nucleotide-binding</keyword>
<evidence type="ECO:0000256" key="3">
    <source>
        <dbReference type="ARBA" id="ARBA00022777"/>
    </source>
</evidence>
<comment type="catalytic activity">
    <reaction evidence="9">
        <text>L-tyrosyl-[protein] + ATP = O-phospho-L-tyrosyl-[protein] + ADP + H(+)</text>
        <dbReference type="Rhea" id="RHEA:10596"/>
        <dbReference type="Rhea" id="RHEA-COMP:10136"/>
        <dbReference type="Rhea" id="RHEA-COMP:20101"/>
        <dbReference type="ChEBI" id="CHEBI:15378"/>
        <dbReference type="ChEBI" id="CHEBI:30616"/>
        <dbReference type="ChEBI" id="CHEBI:46858"/>
        <dbReference type="ChEBI" id="CHEBI:61978"/>
        <dbReference type="ChEBI" id="CHEBI:456216"/>
        <dbReference type="EC" id="2.7.12.2"/>
    </reaction>
</comment>
<sequence length="416" mass="45819">MTPLRTRTRNSSEYAFPLPSGQQASPSSARSSLEVQHQHDDFASFAFPHELTPPVSPTTAKAHEDSDGRVVPEILNYDFTRLDYELERAKVLGTGLWSTVYLTYSAPPAASLAQPSRFTPPTTPSKSANNGATSSSSTSSLYAVKVPARPDASEILYHEARMLTRLQTRADAAQYIVAFDGLDTRNSALVFEAALGGSLESMNSRLKQLTEVARHRELVHSFPRLALDLISGLEFIHSSGIVHADIKPANILLDIDPEGDVSPAGTPIAVVRARYIDFSAAFRVDRIEECPEQAGGGTWEFMAPEQMRIQKELNTPTFASDVWSLGITLLTLIVGGSPYAAACAPNNLFMLREAIKTGDPLSFARMDVTAQTRMVACQNFIDCCRLALKKDRENRTSAAMWRSWLSDHQLWNLVEW</sequence>
<dbReference type="AlphaFoldDB" id="A0A9P4UUZ2"/>
<evidence type="ECO:0000256" key="5">
    <source>
        <dbReference type="ARBA" id="ARBA00038035"/>
    </source>
</evidence>
<keyword evidence="4" id="KW-0067">ATP-binding</keyword>
<accession>A0A9P4UUZ2</accession>
<feature type="region of interest" description="Disordered" evidence="10">
    <location>
        <begin position="111"/>
        <end position="140"/>
    </location>
</feature>